<dbReference type="Proteomes" id="UP000611723">
    <property type="component" value="Unassembled WGS sequence"/>
</dbReference>
<evidence type="ECO:0000259" key="2">
    <source>
        <dbReference type="Pfam" id="PF00082"/>
    </source>
</evidence>
<dbReference type="InterPro" id="IPR051048">
    <property type="entry name" value="Peptidase_S8/S53_subtilisin"/>
</dbReference>
<comment type="similarity">
    <text evidence="1">Belongs to the peptidase S8 family.</text>
</comment>
<keyword evidence="5" id="KW-1185">Reference proteome</keyword>
<evidence type="ECO:0000313" key="4">
    <source>
        <dbReference type="EMBL" id="MBK6264492.1"/>
    </source>
</evidence>
<dbReference type="Gene3D" id="3.40.50.200">
    <property type="entry name" value="Peptidase S8/S53 domain"/>
    <property type="match status" value="1"/>
</dbReference>
<dbReference type="PANTHER" id="PTHR43399">
    <property type="entry name" value="SUBTILISIN-RELATED"/>
    <property type="match status" value="1"/>
</dbReference>
<evidence type="ECO:0000256" key="1">
    <source>
        <dbReference type="ARBA" id="ARBA00011073"/>
    </source>
</evidence>
<dbReference type="EMBL" id="JAEQBW010000001">
    <property type="protein sequence ID" value="MBK6264492.1"/>
    <property type="molecule type" value="Genomic_DNA"/>
</dbReference>
<dbReference type="GO" id="GO:0004252">
    <property type="term" value="F:serine-type endopeptidase activity"/>
    <property type="evidence" value="ECO:0007669"/>
    <property type="project" value="InterPro"/>
</dbReference>
<gene>
    <name evidence="4" type="ORF">JKA74_05535</name>
</gene>
<sequence length="897" mass="100181">MSSETLKESGFIVYRRISDKVFIGKFLVDDVARQQLEAAFPYVSYEANHLWKLSGELLQEYKSGSNVSGSFWIRTKQKQQLNSFIRAKVKVLKKRNDFLLIAIDNLPLDSIINQSFILYLGAEATRPQAEATVLDLNLHPNRINAVHHYYSWLHGQGQTLSLKEPFYNINDIDLSGRYVESNLESEFIDNHAAQMATVAVGAGNSFITGKGVAGNAFHTSSSNAYVLPDLETDYERLDVQIQNHSYGTTIEPFYGAMAAMFDQSAMENPNLLHVFSSGNSGSEASTDGKYAGIEGFANLTGNFKQAKNILTVGSLDTTNSVINLSSKGPAYDGRVKPELVAYSMAGTSNSAAMVSGTAILLQQLYKELNGEPMPAPLLKGVLINSADDVHLKGIDYSTGFGQLNGLRAVENIENAQYFKGTVTPDEEELDFPLLIPENAKNLKITLIWNDPPANPNDTKALMNDLDLKVMHNQGVFMPMVLNTGASLTAIQELAETGEDHLNNIEQVVIESPEAGNYLLNVSAFDVAIPSQDFYILYQWDTKDSFRWTSPTASDNIPYNGETVSHLRWESAFEEDKKGELFYQLIVGENASEWFSVNMDVELTSGQYRWDVPDIYNLGILKMQIGVNEYLSDTFSISPSVRLDVGFNCTDSISFQWKSIDGVDSYEVKALTNHEMKPILTTSDTSVVLQSDEVNTNYFSVTPYMNGKKLLQSFTINYQQQGAGCYIKTFFIEAVQDSGVFMQLQLGATNDIKQIVFERLDKNDNWVEVSDHSPDQLYFRILDDNPCDGFNTYRAKIEFVNHSSIVSDSLTTYFVKGRDFIVYPNPVNNSSSLQVFSKKFEGEYVFQLSNTKGEVVMKAYLTDSRSYLDLPGLADGLYVYHIYQNGHRKANGKLLIVN</sequence>
<dbReference type="AlphaFoldDB" id="A0A935C7Q1"/>
<dbReference type="InterPro" id="IPR000209">
    <property type="entry name" value="Peptidase_S8/S53_dom"/>
</dbReference>
<dbReference type="PANTHER" id="PTHR43399:SF4">
    <property type="entry name" value="CELL WALL-ASSOCIATED PROTEASE"/>
    <property type="match status" value="1"/>
</dbReference>
<accession>A0A935C7Q1</accession>
<dbReference type="InterPro" id="IPR036852">
    <property type="entry name" value="Peptidase_S8/S53_dom_sf"/>
</dbReference>
<feature type="domain" description="Secretion system C-terminal sorting" evidence="3">
    <location>
        <begin position="821"/>
        <end position="895"/>
    </location>
</feature>
<dbReference type="InterPro" id="IPR026444">
    <property type="entry name" value="Secre_tail"/>
</dbReference>
<dbReference type="Pfam" id="PF00082">
    <property type="entry name" value="Peptidase_S8"/>
    <property type="match status" value="1"/>
</dbReference>
<proteinExistence type="inferred from homology"/>
<evidence type="ECO:0000259" key="3">
    <source>
        <dbReference type="Pfam" id="PF18962"/>
    </source>
</evidence>
<feature type="domain" description="Peptidase S8/S53" evidence="2">
    <location>
        <begin position="185"/>
        <end position="401"/>
    </location>
</feature>
<dbReference type="SUPFAM" id="SSF49785">
    <property type="entry name" value="Galactose-binding domain-like"/>
    <property type="match status" value="1"/>
</dbReference>
<evidence type="ECO:0000313" key="5">
    <source>
        <dbReference type="Proteomes" id="UP000611723"/>
    </source>
</evidence>
<protein>
    <submittedName>
        <fullName evidence="4">S8 family peptidase</fullName>
    </submittedName>
</protein>
<dbReference type="SUPFAM" id="SSF52743">
    <property type="entry name" value="Subtilisin-like"/>
    <property type="match status" value="1"/>
</dbReference>
<dbReference type="Pfam" id="PF18962">
    <property type="entry name" value="Por_Secre_tail"/>
    <property type="match status" value="1"/>
</dbReference>
<dbReference type="GO" id="GO:0006508">
    <property type="term" value="P:proteolysis"/>
    <property type="evidence" value="ECO:0007669"/>
    <property type="project" value="InterPro"/>
</dbReference>
<reference evidence="4" key="1">
    <citation type="submission" date="2021-01" db="EMBL/GenBank/DDBJ databases">
        <title>Marivirga aurantiaca sp. nov., isolated from intertidal surface sediments.</title>
        <authorList>
            <person name="Zhang M."/>
        </authorList>
    </citation>
    <scope>NUCLEOTIDE SEQUENCE</scope>
    <source>
        <strain evidence="4">S37H4</strain>
    </source>
</reference>
<dbReference type="NCBIfam" id="TIGR04183">
    <property type="entry name" value="Por_Secre_tail"/>
    <property type="match status" value="1"/>
</dbReference>
<comment type="caution">
    <text evidence="4">The sequence shown here is derived from an EMBL/GenBank/DDBJ whole genome shotgun (WGS) entry which is preliminary data.</text>
</comment>
<dbReference type="InterPro" id="IPR008979">
    <property type="entry name" value="Galactose-bd-like_sf"/>
</dbReference>
<name>A0A935C7Q1_9BACT</name>
<organism evidence="4 5">
    <name type="scientific">Marivirga aurantiaca</name>
    <dbReference type="NCBI Taxonomy" id="2802615"/>
    <lineage>
        <taxon>Bacteria</taxon>
        <taxon>Pseudomonadati</taxon>
        <taxon>Bacteroidota</taxon>
        <taxon>Cytophagia</taxon>
        <taxon>Cytophagales</taxon>
        <taxon>Marivirgaceae</taxon>
        <taxon>Marivirga</taxon>
    </lineage>
</organism>
<dbReference type="Gene3D" id="2.60.120.380">
    <property type="match status" value="1"/>
</dbReference>